<dbReference type="InterPro" id="IPR018076">
    <property type="entry name" value="T2SS_GspF_dom"/>
</dbReference>
<keyword evidence="6" id="KW-0472">Membrane</keyword>
<evidence type="ECO:0000313" key="8">
    <source>
        <dbReference type="EMBL" id="SVB85836.1"/>
    </source>
</evidence>
<evidence type="ECO:0000256" key="2">
    <source>
        <dbReference type="ARBA" id="ARBA00005745"/>
    </source>
</evidence>
<keyword evidence="5" id="KW-1133">Transmembrane helix</keyword>
<evidence type="ECO:0000256" key="3">
    <source>
        <dbReference type="ARBA" id="ARBA00022475"/>
    </source>
</evidence>
<proteinExistence type="inferred from homology"/>
<evidence type="ECO:0000259" key="7">
    <source>
        <dbReference type="Pfam" id="PF00482"/>
    </source>
</evidence>
<dbReference type="AlphaFoldDB" id="A0A382HEY7"/>
<comment type="subcellular location">
    <subcellularLocation>
        <location evidence="1">Cell membrane</location>
        <topology evidence="1">Multi-pass membrane protein</topology>
    </subcellularLocation>
</comment>
<dbReference type="InterPro" id="IPR042094">
    <property type="entry name" value="T2SS_GspF_sf"/>
</dbReference>
<comment type="similarity">
    <text evidence="2">Belongs to the GSP F family.</text>
</comment>
<dbReference type="Gene3D" id="1.20.81.30">
    <property type="entry name" value="Type II secretion system (T2SS), domain F"/>
    <property type="match status" value="1"/>
</dbReference>
<organism evidence="8">
    <name type="scientific">marine metagenome</name>
    <dbReference type="NCBI Taxonomy" id="408172"/>
    <lineage>
        <taxon>unclassified sequences</taxon>
        <taxon>metagenomes</taxon>
        <taxon>ecological metagenomes</taxon>
    </lineage>
</organism>
<feature type="non-terminal residue" evidence="8">
    <location>
        <position position="1"/>
    </location>
</feature>
<reference evidence="8" key="1">
    <citation type="submission" date="2018-05" db="EMBL/GenBank/DDBJ databases">
        <authorList>
            <person name="Lanie J.A."/>
            <person name="Ng W.-L."/>
            <person name="Kazmierczak K.M."/>
            <person name="Andrzejewski T.M."/>
            <person name="Davidsen T.M."/>
            <person name="Wayne K.J."/>
            <person name="Tettelin H."/>
            <person name="Glass J.I."/>
            <person name="Rusch D."/>
            <person name="Podicherti R."/>
            <person name="Tsui H.-C.T."/>
            <person name="Winkler M.E."/>
        </authorList>
    </citation>
    <scope>NUCLEOTIDE SEQUENCE</scope>
</reference>
<keyword evidence="4" id="KW-0812">Transmembrane</keyword>
<name>A0A382HEY7_9ZZZZ</name>
<evidence type="ECO:0000256" key="4">
    <source>
        <dbReference type="ARBA" id="ARBA00022692"/>
    </source>
</evidence>
<dbReference type="InterPro" id="IPR003004">
    <property type="entry name" value="GspF/PilC"/>
</dbReference>
<dbReference type="GO" id="GO:0005886">
    <property type="term" value="C:plasma membrane"/>
    <property type="evidence" value="ECO:0007669"/>
    <property type="project" value="UniProtKB-SubCell"/>
</dbReference>
<evidence type="ECO:0000256" key="1">
    <source>
        <dbReference type="ARBA" id="ARBA00004651"/>
    </source>
</evidence>
<evidence type="ECO:0000256" key="5">
    <source>
        <dbReference type="ARBA" id="ARBA00022989"/>
    </source>
</evidence>
<evidence type="ECO:0000256" key="6">
    <source>
        <dbReference type="ARBA" id="ARBA00023136"/>
    </source>
</evidence>
<feature type="domain" description="Type II secretion system protein GspF" evidence="7">
    <location>
        <begin position="74"/>
        <end position="125"/>
    </location>
</feature>
<keyword evidence="3" id="KW-1003">Cell membrane</keyword>
<dbReference type="PANTHER" id="PTHR30012">
    <property type="entry name" value="GENERAL SECRETION PATHWAY PROTEIN"/>
    <property type="match status" value="1"/>
</dbReference>
<feature type="non-terminal residue" evidence="8">
    <location>
        <position position="126"/>
    </location>
</feature>
<dbReference type="PANTHER" id="PTHR30012:SF0">
    <property type="entry name" value="TYPE II SECRETION SYSTEM PROTEIN F-RELATED"/>
    <property type="match status" value="1"/>
</dbReference>
<dbReference type="GO" id="GO:0015628">
    <property type="term" value="P:protein secretion by the type II secretion system"/>
    <property type="evidence" value="ECO:0007669"/>
    <property type="project" value="TreeGrafter"/>
</dbReference>
<dbReference type="EMBL" id="UINC01060871">
    <property type="protein sequence ID" value="SVB85836.1"/>
    <property type="molecule type" value="Genomic_DNA"/>
</dbReference>
<gene>
    <name evidence="8" type="ORF">METZ01_LOCUS238690</name>
</gene>
<accession>A0A382HEY7</accession>
<dbReference type="Pfam" id="PF00482">
    <property type="entry name" value="T2SSF"/>
    <property type="match status" value="1"/>
</dbReference>
<sequence>VAAFEYHALNRRGREEKGVLEADSVRQVRQLLRDQGLTPLKVNPTRRVEKNVGSTLIQNLFRPSLSTNDRAMVTRQLATLIGAALPVEEALMAVSRQSEKATIQSMMLTVRAKVMEGFSLANSLAE</sequence>
<protein>
    <recommendedName>
        <fullName evidence="7">Type II secretion system protein GspF domain-containing protein</fullName>
    </recommendedName>
</protein>